<proteinExistence type="predicted"/>
<comment type="caution">
    <text evidence="1">The sequence shown here is derived from an EMBL/GenBank/DDBJ whole genome shotgun (WGS) entry which is preliminary data.</text>
</comment>
<dbReference type="InterPro" id="IPR016024">
    <property type="entry name" value="ARM-type_fold"/>
</dbReference>
<reference evidence="1 2" key="1">
    <citation type="submission" date="2022-06" db="EMBL/GenBank/DDBJ databases">
        <title>Isolation of gut microbiota from human fecal samples.</title>
        <authorList>
            <person name="Pamer E.G."/>
            <person name="Barat B."/>
            <person name="Waligurski E."/>
            <person name="Medina S."/>
            <person name="Paddock L."/>
            <person name="Mostad J."/>
        </authorList>
    </citation>
    <scope>NUCLEOTIDE SEQUENCE [LARGE SCALE GENOMIC DNA]</scope>
    <source>
        <strain evidence="1 2">DFI.6.1</strain>
    </source>
</reference>
<dbReference type="Gene3D" id="1.25.10.90">
    <property type="match status" value="1"/>
</dbReference>
<dbReference type="PANTHER" id="PTHR34070:SF1">
    <property type="entry name" value="DNA ALKYLATION REPAIR PROTEIN"/>
    <property type="match status" value="1"/>
</dbReference>
<dbReference type="InterPro" id="IPR014825">
    <property type="entry name" value="DNA_alkylation"/>
</dbReference>
<organism evidence="1 2">
    <name type="scientific">Massilicoli timonensis</name>
    <dbReference type="NCBI Taxonomy" id="2015901"/>
    <lineage>
        <taxon>Bacteria</taxon>
        <taxon>Bacillati</taxon>
        <taxon>Bacillota</taxon>
        <taxon>Erysipelotrichia</taxon>
        <taxon>Erysipelotrichales</taxon>
        <taxon>Erysipelotrichaceae</taxon>
        <taxon>Massilicoli</taxon>
    </lineage>
</organism>
<dbReference type="EMBL" id="JANGCH010000012">
    <property type="protein sequence ID" value="MCQ5122268.1"/>
    <property type="molecule type" value="Genomic_DNA"/>
</dbReference>
<dbReference type="RefSeq" id="WP_256198131.1">
    <property type="nucleotide sequence ID" value="NZ_CANTYB010000094.1"/>
</dbReference>
<gene>
    <name evidence="1" type="ORF">NE663_08355</name>
</gene>
<dbReference type="Proteomes" id="UP001524435">
    <property type="component" value="Unassembled WGS sequence"/>
</dbReference>
<protein>
    <submittedName>
        <fullName evidence="1">DNA alkylation repair protein</fullName>
    </submittedName>
</protein>
<keyword evidence="2" id="KW-1185">Reference proteome</keyword>
<sequence>MDTASLLEQLKKHQDLEYKQFHSSLGVNTDLIGVRTPILEQIAKTLAKENPIYFLDQYQKTCYETDVIYGFIVGYAKLDYAQKIHYFDKFTSLVDNWATCDLVCARQKWIKKKENKDRFLSYLSKLWNSKDPWKQRIVYVLLLDHYLEETYLPTLFQYCDMPYEKSYYVQMAIAWLLSVMLIHFPDQTELYLHKSKIDTFTFNKTLQKARESTRISKEKKAYYQTLKRE</sequence>
<dbReference type="SUPFAM" id="SSF48371">
    <property type="entry name" value="ARM repeat"/>
    <property type="match status" value="1"/>
</dbReference>
<evidence type="ECO:0000313" key="2">
    <source>
        <dbReference type="Proteomes" id="UP001524435"/>
    </source>
</evidence>
<dbReference type="Pfam" id="PF08713">
    <property type="entry name" value="DNA_alkylation"/>
    <property type="match status" value="1"/>
</dbReference>
<evidence type="ECO:0000313" key="1">
    <source>
        <dbReference type="EMBL" id="MCQ5122268.1"/>
    </source>
</evidence>
<name>A0ABT1SM26_9FIRM</name>
<accession>A0ABT1SM26</accession>
<dbReference type="CDD" id="cd06561">
    <property type="entry name" value="AlkD_like"/>
    <property type="match status" value="1"/>
</dbReference>
<dbReference type="PANTHER" id="PTHR34070">
    <property type="entry name" value="ARMADILLO-TYPE FOLD"/>
    <property type="match status" value="1"/>
</dbReference>